<sequence>MFILDDILLAPLSGMVFLGRKINEIVQNEMSDEGAVKEQLMKLQFRFEMDELSEEEYDRLEDELLSTLADIRAQKENR</sequence>
<reference evidence="3 4" key="1">
    <citation type="submission" date="2018-12" db="EMBL/GenBank/DDBJ databases">
        <authorList>
            <person name="Lunina O.N."/>
            <person name="Grouzdev D.S."/>
            <person name="Gorlenko V.M."/>
            <person name="Savvichev A.S."/>
        </authorList>
    </citation>
    <scope>NUCLEOTIDE SEQUENCE [LARGE SCALE GENOMIC DNA]</scope>
    <source>
        <strain evidence="3 4">BrKhr-17</strain>
    </source>
</reference>
<keyword evidence="6" id="KW-1185">Reference proteome</keyword>
<dbReference type="Pfam" id="PF05120">
    <property type="entry name" value="GvpG"/>
    <property type="match status" value="1"/>
</dbReference>
<gene>
    <name evidence="3" type="ORF">EKD02_07910</name>
    <name evidence="1" type="ORF">FP507_04570</name>
    <name evidence="2" type="ORF">GJ685_09180</name>
</gene>
<dbReference type="Proteomes" id="UP000327458">
    <property type="component" value="Unassembled WGS sequence"/>
</dbReference>
<evidence type="ECO:0000313" key="3">
    <source>
        <dbReference type="EMBL" id="RTY36308.1"/>
    </source>
</evidence>
<comment type="caution">
    <text evidence="3">The sequence shown here is derived from an EMBL/GenBank/DDBJ whole genome shotgun (WGS) entry which is preliminary data.</text>
</comment>
<evidence type="ECO:0000313" key="6">
    <source>
        <dbReference type="Proteomes" id="UP000489351"/>
    </source>
</evidence>
<evidence type="ECO:0000313" key="2">
    <source>
        <dbReference type="EMBL" id="MWV55222.1"/>
    </source>
</evidence>
<dbReference type="AlphaFoldDB" id="A0A3S0L4Z1"/>
<evidence type="ECO:0000313" key="4">
    <source>
        <dbReference type="Proteomes" id="UP000279908"/>
    </source>
</evidence>
<dbReference type="RefSeq" id="WP_126341361.1">
    <property type="nucleotide sequence ID" value="NZ_WUBZ01000069.1"/>
</dbReference>
<accession>A0A3S0L4Z1</accession>
<dbReference type="InterPro" id="IPR007804">
    <property type="entry name" value="GvpG"/>
</dbReference>
<proteinExistence type="predicted"/>
<reference evidence="1 5" key="2">
    <citation type="submission" date="2019-07" db="EMBL/GenBank/DDBJ databases">
        <title>Draft genome Sequence of Chlorobium phaeovibrioides sp. strain PhvTcv-s14, from the Phylum Chlorobi.</title>
        <authorList>
            <person name="Babenko V."/>
            <person name="Boldyreva D."/>
            <person name="Kanygina A."/>
            <person name="Selezneva O."/>
            <person name="Akopiyan T."/>
            <person name="Lunina O."/>
        </authorList>
    </citation>
    <scope>NUCLEOTIDE SEQUENCE [LARGE SCALE GENOMIC DNA]</scope>
    <source>
        <strain evidence="1 5">GrTcv12</strain>
    </source>
</reference>
<dbReference type="Proteomes" id="UP000489351">
    <property type="component" value="Unassembled WGS sequence"/>
</dbReference>
<dbReference type="EMBL" id="WUBZ01000069">
    <property type="protein sequence ID" value="MWV55222.1"/>
    <property type="molecule type" value="Genomic_DNA"/>
</dbReference>
<organism evidence="3 4">
    <name type="scientific">Chlorobium phaeovibrioides</name>
    <dbReference type="NCBI Taxonomy" id="1094"/>
    <lineage>
        <taxon>Bacteria</taxon>
        <taxon>Pseudomonadati</taxon>
        <taxon>Chlorobiota</taxon>
        <taxon>Chlorobiia</taxon>
        <taxon>Chlorobiales</taxon>
        <taxon>Chlorobiaceae</taxon>
        <taxon>Chlorobium/Pelodictyon group</taxon>
        <taxon>Chlorobium</taxon>
    </lineage>
</organism>
<reference evidence="2 6" key="3">
    <citation type="submission" date="2019-11" db="EMBL/GenBank/DDBJ databases">
        <title>Green- and brown-colored morphotypes of Chlorobia in the stratified aquatic ecosystems of Kandalaksha Gulf (White Sea): A model for study of the accessory genome evolution.</title>
        <authorList>
            <person name="Grouzdev D.S."/>
        </authorList>
    </citation>
    <scope>NUCLEOTIDE SEQUENCE [LARGE SCALE GENOMIC DNA]</scope>
    <source>
        <strain evidence="2 6">ZM</strain>
    </source>
</reference>
<dbReference type="Proteomes" id="UP000279908">
    <property type="component" value="Unassembled WGS sequence"/>
</dbReference>
<evidence type="ECO:0000313" key="1">
    <source>
        <dbReference type="EMBL" id="KAA6232437.1"/>
    </source>
</evidence>
<dbReference type="EMBL" id="RXYK01000013">
    <property type="protein sequence ID" value="RTY36308.1"/>
    <property type="molecule type" value="Genomic_DNA"/>
</dbReference>
<protein>
    <submittedName>
        <fullName evidence="3">Gas vesicle protein GvpG</fullName>
    </submittedName>
</protein>
<dbReference type="EMBL" id="VMRG01000001">
    <property type="protein sequence ID" value="KAA6232437.1"/>
    <property type="molecule type" value="Genomic_DNA"/>
</dbReference>
<name>A0A3S0L4Z1_CHLPH</name>
<evidence type="ECO:0000313" key="5">
    <source>
        <dbReference type="Proteomes" id="UP000327458"/>
    </source>
</evidence>